<protein>
    <submittedName>
        <fullName evidence="4">Uncharacterized protein</fullName>
    </submittedName>
</protein>
<keyword evidence="3" id="KW-0812">Transmembrane</keyword>
<organism evidence="4 5">
    <name type="scientific">Mycobacterium deserti</name>
    <dbReference type="NCBI Taxonomy" id="2978347"/>
    <lineage>
        <taxon>Bacteria</taxon>
        <taxon>Bacillati</taxon>
        <taxon>Actinomycetota</taxon>
        <taxon>Actinomycetes</taxon>
        <taxon>Mycobacteriales</taxon>
        <taxon>Mycobacteriaceae</taxon>
        <taxon>Mycobacterium</taxon>
    </lineage>
</organism>
<keyword evidence="5" id="KW-1185">Reference proteome</keyword>
<evidence type="ECO:0000256" key="3">
    <source>
        <dbReference type="SAM" id="Phobius"/>
    </source>
</evidence>
<dbReference type="Proteomes" id="UP001206639">
    <property type="component" value="Unassembled WGS sequence"/>
</dbReference>
<keyword evidence="3" id="KW-0472">Membrane</keyword>
<feature type="coiled-coil region" evidence="1">
    <location>
        <begin position="100"/>
        <end position="127"/>
    </location>
</feature>
<reference evidence="5" key="1">
    <citation type="submission" date="2023-07" db="EMBL/GenBank/DDBJ databases">
        <authorList>
            <person name="Deng Y."/>
            <person name="Zhang Y.-Q."/>
        </authorList>
    </citation>
    <scope>NUCLEOTIDE SEQUENCE [LARGE SCALE GENOMIC DNA]</scope>
    <source>
        <strain evidence="5">CPCC 205710</strain>
    </source>
</reference>
<feature type="transmembrane region" description="Helical" evidence="3">
    <location>
        <begin position="75"/>
        <end position="96"/>
    </location>
</feature>
<evidence type="ECO:0000313" key="4">
    <source>
        <dbReference type="EMBL" id="MCT7661407.1"/>
    </source>
</evidence>
<comment type="caution">
    <text evidence="4">The sequence shown here is derived from an EMBL/GenBank/DDBJ whole genome shotgun (WGS) entry which is preliminary data.</text>
</comment>
<evidence type="ECO:0000256" key="1">
    <source>
        <dbReference type="SAM" id="Coils"/>
    </source>
</evidence>
<gene>
    <name evidence="4" type="ORF">N4S67_23655</name>
</gene>
<proteinExistence type="predicted"/>
<keyword evidence="1" id="KW-0175">Coiled coil</keyword>
<feature type="region of interest" description="Disordered" evidence="2">
    <location>
        <begin position="1"/>
        <end position="34"/>
    </location>
</feature>
<dbReference type="RefSeq" id="WP_260995470.1">
    <property type="nucleotide sequence ID" value="NZ_JAODWD010000006.1"/>
</dbReference>
<evidence type="ECO:0000313" key="5">
    <source>
        <dbReference type="Proteomes" id="UP001206639"/>
    </source>
</evidence>
<feature type="transmembrane region" description="Helical" evidence="3">
    <location>
        <begin position="41"/>
        <end position="63"/>
    </location>
</feature>
<sequence length="306" mass="33140">MTELAQSHAAAERKSPGSDYLPPPAGEMSSGGQRPRGGVGVWRVGVGVAGAVTGLGLIAWFVFFGPGDSGARSEWFFGGAVLVAVLVSMWQTHVVLRQSRRDAADAAKRMRRELAQAQERSARELALARSIHEAEMDAQRQLARAELVAQAELARVERVHLLAQQQRLAMIEVSRAVNAHTQALAALWNQGATVLRIEDREARERAMSPIFEQISQVVKDFSVELANAHLLIEDDRLSRALTRVNEAVLAAMHVAEDVHVAVVDGHAPDPAAVSAAQKLMHERAAEARRLAWSLLRAGLDEAAADS</sequence>
<accession>A0ABT2MGM1</accession>
<name>A0ABT2MGM1_9MYCO</name>
<dbReference type="EMBL" id="JAODWD010000006">
    <property type="protein sequence ID" value="MCT7661407.1"/>
    <property type="molecule type" value="Genomic_DNA"/>
</dbReference>
<evidence type="ECO:0000256" key="2">
    <source>
        <dbReference type="SAM" id="MobiDB-lite"/>
    </source>
</evidence>
<keyword evidence="3" id="KW-1133">Transmembrane helix</keyword>